<evidence type="ECO:0000256" key="2">
    <source>
        <dbReference type="ARBA" id="ARBA00022475"/>
    </source>
</evidence>
<keyword evidence="2" id="KW-1003">Cell membrane</keyword>
<organism evidence="7">
    <name type="scientific">marine metagenome</name>
    <dbReference type="NCBI Taxonomy" id="408172"/>
    <lineage>
        <taxon>unclassified sequences</taxon>
        <taxon>metagenomes</taxon>
        <taxon>ecological metagenomes</taxon>
    </lineage>
</organism>
<feature type="transmembrane region" description="Helical" evidence="6">
    <location>
        <begin position="6"/>
        <end position="28"/>
    </location>
</feature>
<accession>A0A382JEK5</accession>
<reference evidence="7" key="1">
    <citation type="submission" date="2018-05" db="EMBL/GenBank/DDBJ databases">
        <authorList>
            <person name="Lanie J.A."/>
            <person name="Ng W.-L."/>
            <person name="Kazmierczak K.M."/>
            <person name="Andrzejewski T.M."/>
            <person name="Davidsen T.M."/>
            <person name="Wayne K.J."/>
            <person name="Tettelin H."/>
            <person name="Glass J.I."/>
            <person name="Rusch D."/>
            <person name="Podicherti R."/>
            <person name="Tsui H.-C.T."/>
            <person name="Winkler M.E."/>
        </authorList>
    </citation>
    <scope>NUCLEOTIDE SEQUENCE</scope>
</reference>
<evidence type="ECO:0000313" key="7">
    <source>
        <dbReference type="EMBL" id="SVC10286.1"/>
    </source>
</evidence>
<dbReference type="Pfam" id="PF03994">
    <property type="entry name" value="DUF350"/>
    <property type="match status" value="1"/>
</dbReference>
<name>A0A382JEK5_9ZZZZ</name>
<keyword evidence="3 6" id="KW-0812">Transmembrane</keyword>
<protein>
    <recommendedName>
        <fullName evidence="8">DUF350 domain-containing protein</fullName>
    </recommendedName>
</protein>
<evidence type="ECO:0008006" key="8">
    <source>
        <dbReference type="Google" id="ProtNLM"/>
    </source>
</evidence>
<gene>
    <name evidence="7" type="ORF">METZ01_LOCUS263140</name>
</gene>
<sequence>MQPTIVIMNFIYAIGGGVITLAFMYFGYRWLDFLTPFDTGEELKKGNRAVGQVVGSIFIGIGVAIGLVIGLGLN</sequence>
<dbReference type="AlphaFoldDB" id="A0A382JEK5"/>
<comment type="subcellular location">
    <subcellularLocation>
        <location evidence="1">Cell membrane</location>
        <topology evidence="1">Multi-pass membrane protein</topology>
    </subcellularLocation>
</comment>
<dbReference type="EMBL" id="UINC01073702">
    <property type="protein sequence ID" value="SVC10286.1"/>
    <property type="molecule type" value="Genomic_DNA"/>
</dbReference>
<evidence type="ECO:0000256" key="6">
    <source>
        <dbReference type="SAM" id="Phobius"/>
    </source>
</evidence>
<evidence type="ECO:0000256" key="4">
    <source>
        <dbReference type="ARBA" id="ARBA00022989"/>
    </source>
</evidence>
<keyword evidence="5 6" id="KW-0472">Membrane</keyword>
<evidence type="ECO:0000256" key="5">
    <source>
        <dbReference type="ARBA" id="ARBA00023136"/>
    </source>
</evidence>
<evidence type="ECO:0000256" key="1">
    <source>
        <dbReference type="ARBA" id="ARBA00004651"/>
    </source>
</evidence>
<evidence type="ECO:0000256" key="3">
    <source>
        <dbReference type="ARBA" id="ARBA00022692"/>
    </source>
</evidence>
<dbReference type="GO" id="GO:0005886">
    <property type="term" value="C:plasma membrane"/>
    <property type="evidence" value="ECO:0007669"/>
    <property type="project" value="UniProtKB-SubCell"/>
</dbReference>
<feature type="transmembrane region" description="Helical" evidence="6">
    <location>
        <begin position="49"/>
        <end position="73"/>
    </location>
</feature>
<dbReference type="InterPro" id="IPR007140">
    <property type="entry name" value="DUF350"/>
</dbReference>
<proteinExistence type="predicted"/>
<keyword evidence="4 6" id="KW-1133">Transmembrane helix</keyword>